<comment type="similarity">
    <text evidence="3 4">Belongs to the universal ribosomal protein uL13 family.</text>
</comment>
<reference evidence="6" key="1">
    <citation type="submission" date="2017-09" db="EMBL/GenBank/DDBJ databases">
        <title>Depth-based differentiation of microbial function through sediment-hosted aquifers and enrichment of novel symbionts in the deep terrestrial subsurface.</title>
        <authorList>
            <person name="Probst A.J."/>
            <person name="Ladd B."/>
            <person name="Jarett J.K."/>
            <person name="Geller-Mcgrath D.E."/>
            <person name="Sieber C.M.K."/>
            <person name="Emerson J.B."/>
            <person name="Anantharaman K."/>
            <person name="Thomas B.C."/>
            <person name="Malmstrom R."/>
            <person name="Stieglmeier M."/>
            <person name="Klingl A."/>
            <person name="Woyke T."/>
            <person name="Ryan C.M."/>
            <person name="Banfield J.F."/>
        </authorList>
    </citation>
    <scope>NUCLEOTIDE SEQUENCE [LARGE SCALE GENOMIC DNA]</scope>
</reference>
<name>A0A2H9MMD1_HUBC1</name>
<dbReference type="Pfam" id="PF00572">
    <property type="entry name" value="Ribosomal_L13"/>
    <property type="match status" value="1"/>
</dbReference>
<dbReference type="PANTHER" id="PTHR11545">
    <property type="entry name" value="RIBOSOMAL PROTEIN L13"/>
    <property type="match status" value="1"/>
</dbReference>
<dbReference type="InterPro" id="IPR005822">
    <property type="entry name" value="Ribosomal_uL13"/>
</dbReference>
<dbReference type="SUPFAM" id="SSF52161">
    <property type="entry name" value="Ribosomal protein L13"/>
    <property type="match status" value="1"/>
</dbReference>
<evidence type="ECO:0000256" key="4">
    <source>
        <dbReference type="RuleBase" id="RU003877"/>
    </source>
</evidence>
<comment type="function">
    <text evidence="3">This protein is one of the early assembly proteins of the 50S ribosomal subunit, although it is not seen to bind rRNA by itself. It is important during the early stages of 50S assembly.</text>
</comment>
<comment type="caution">
    <text evidence="5">The sequence shown here is derived from an EMBL/GenBank/DDBJ whole genome shotgun (WGS) entry which is preliminary data.</text>
</comment>
<protein>
    <recommendedName>
        <fullName evidence="3">Large ribosomal subunit protein uL13</fullName>
    </recommendedName>
</protein>
<proteinExistence type="inferred from homology"/>
<dbReference type="GO" id="GO:0003729">
    <property type="term" value="F:mRNA binding"/>
    <property type="evidence" value="ECO:0007669"/>
    <property type="project" value="TreeGrafter"/>
</dbReference>
<gene>
    <name evidence="5" type="primary">rplM</name>
    <name evidence="3" type="synonym">rpl13</name>
    <name evidence="5" type="ORF">COW47_01610</name>
</gene>
<organism evidence="5 6">
    <name type="scientific">Huberarchaeum crystalense</name>
    <dbReference type="NCBI Taxonomy" id="2014257"/>
    <lineage>
        <taxon>Archaea</taxon>
        <taxon>Candidatus Huberarchaeota</taxon>
        <taxon>Candidatus Huberarchaeia</taxon>
        <taxon>Candidatus Huberarchaeales</taxon>
        <taxon>Candidatus Huberarchaeaceae</taxon>
        <taxon>Candidatus Huberarchaeum</taxon>
    </lineage>
</organism>
<keyword evidence="1 3" id="KW-0689">Ribosomal protein</keyword>
<keyword evidence="2 3" id="KW-0687">Ribonucleoprotein</keyword>
<dbReference type="PANTHER" id="PTHR11545:SF3">
    <property type="entry name" value="LARGE RIBOSOMAL SUBUNIT PROTEIN UL13"/>
    <property type="match status" value="1"/>
</dbReference>
<dbReference type="GO" id="GO:0017148">
    <property type="term" value="P:negative regulation of translation"/>
    <property type="evidence" value="ECO:0007669"/>
    <property type="project" value="TreeGrafter"/>
</dbReference>
<evidence type="ECO:0000256" key="1">
    <source>
        <dbReference type="ARBA" id="ARBA00022980"/>
    </source>
</evidence>
<dbReference type="GO" id="GO:0022625">
    <property type="term" value="C:cytosolic large ribosomal subunit"/>
    <property type="evidence" value="ECO:0007669"/>
    <property type="project" value="UniProtKB-UniRule"/>
</dbReference>
<sequence>MFASIIFSCSSIPAMKYFWISRDRSGIFTLTNSLKYRLYPKFFISAHKSIKYKIQKYMVKVYDATGQVLGRLASVIAKQLLNGEQVSVVYAERAIISGNKNATNAYFLAKADKKHQTGGKHKGPFVRRLPDRIVSHTIRGMLPFKKPHGREAFRRLKVYAGLPEGTDTSKVLVLEKSKKLGKLKKQTSVLAVSQRLGAKNLDVLKVIGENK</sequence>
<dbReference type="GO" id="GO:0006412">
    <property type="term" value="P:translation"/>
    <property type="evidence" value="ECO:0007669"/>
    <property type="project" value="UniProtKB-UniRule"/>
</dbReference>
<dbReference type="Proteomes" id="UP000228989">
    <property type="component" value="Unassembled WGS sequence"/>
</dbReference>
<dbReference type="InterPro" id="IPR005755">
    <property type="entry name" value="Ribosomal_uL13_euk/arc"/>
</dbReference>
<dbReference type="PROSITE" id="PS00783">
    <property type="entry name" value="RIBOSOMAL_L13"/>
    <property type="match status" value="1"/>
</dbReference>
<dbReference type="InterPro" id="IPR036899">
    <property type="entry name" value="Ribosomal_uL13_sf"/>
</dbReference>
<evidence type="ECO:0000256" key="2">
    <source>
        <dbReference type="ARBA" id="ARBA00023274"/>
    </source>
</evidence>
<dbReference type="AlphaFoldDB" id="A0A2H9MMD1"/>
<accession>A0A2H9MMD1</accession>
<dbReference type="HAMAP" id="MF_01366">
    <property type="entry name" value="Ribosomal_uL13"/>
    <property type="match status" value="1"/>
</dbReference>
<evidence type="ECO:0000313" key="6">
    <source>
        <dbReference type="Proteomes" id="UP000228989"/>
    </source>
</evidence>
<dbReference type="EMBL" id="PFFF01000037">
    <property type="protein sequence ID" value="PIV89670.1"/>
    <property type="molecule type" value="Genomic_DNA"/>
</dbReference>
<dbReference type="InterPro" id="IPR023563">
    <property type="entry name" value="Ribosomal_uL13_CS"/>
</dbReference>
<dbReference type="NCBIfam" id="TIGR01077">
    <property type="entry name" value="L13_A_E"/>
    <property type="match status" value="1"/>
</dbReference>
<dbReference type="GO" id="GO:0003735">
    <property type="term" value="F:structural constituent of ribosome"/>
    <property type="evidence" value="ECO:0007669"/>
    <property type="project" value="UniProtKB-UniRule"/>
</dbReference>
<evidence type="ECO:0000313" key="5">
    <source>
        <dbReference type="EMBL" id="PIV89670.1"/>
    </source>
</evidence>
<dbReference type="Gene3D" id="3.90.1180.10">
    <property type="entry name" value="Ribosomal protein L13"/>
    <property type="match status" value="1"/>
</dbReference>
<comment type="subunit">
    <text evidence="3">Part of the 50S ribosomal subunit.</text>
</comment>
<evidence type="ECO:0000256" key="3">
    <source>
        <dbReference type="HAMAP-Rule" id="MF_01366"/>
    </source>
</evidence>